<dbReference type="GO" id="GO:0016117">
    <property type="term" value="P:carotenoid biosynthetic process"/>
    <property type="evidence" value="ECO:0007669"/>
    <property type="project" value="UniProtKB-KW"/>
</dbReference>
<sequence>MNTVDAQVLQQASQTIANGSRSFSLAARLMDAHTRESTVLLYGWCRHCDDLIDGQTLGHEQREGTREHAAERLAQLQALTAAACAGRPSADPVFQGLAEVVRRHRIPPEWLMEHLAGFGMDVHPTRYDSLPDVLLYCWRVAGVVGVMMARIMGVTQRETLDRACDLGLAFQLTNIARDVLEDAQIGRVYLPADWLAHEGIGTLPDLLADGNRERVARVAARLVGTAEPYYRSAREGIADLPLRCAWSIATARSVYRRIGHEVVSRGAHAWDRRVATGTAEKLWYLARSAGVALAVPHLPRQPRDAALFQRPL</sequence>
<dbReference type="Pfam" id="PF00494">
    <property type="entry name" value="SQS_PSY"/>
    <property type="match status" value="1"/>
</dbReference>
<dbReference type="SFLD" id="SFLDS00005">
    <property type="entry name" value="Isoprenoid_Synthase_Type_I"/>
    <property type="match status" value="1"/>
</dbReference>
<gene>
    <name evidence="6" type="ORF">JI739_02920</name>
</gene>
<dbReference type="CDD" id="cd00683">
    <property type="entry name" value="Trans_IPPS_HH"/>
    <property type="match status" value="1"/>
</dbReference>
<dbReference type="SFLD" id="SFLDG01018">
    <property type="entry name" value="Squalene/Phytoene_Synthase_Lik"/>
    <property type="match status" value="1"/>
</dbReference>
<dbReference type="RefSeq" id="WP_201682333.1">
    <property type="nucleotide sequence ID" value="NZ_JAEQNA010000001.1"/>
</dbReference>
<dbReference type="PROSITE" id="PS01045">
    <property type="entry name" value="SQUALEN_PHYTOEN_SYN_2"/>
    <property type="match status" value="1"/>
</dbReference>
<dbReference type="FunFam" id="1.10.600.10:FF:000020">
    <property type="entry name" value="Phytoene synthase"/>
    <property type="match status" value="1"/>
</dbReference>
<name>A0A936ZN58_9BURK</name>
<dbReference type="SFLD" id="SFLDG01212">
    <property type="entry name" value="Phytoene_synthase_like"/>
    <property type="match status" value="1"/>
</dbReference>
<accession>A0A936ZN58</accession>
<evidence type="ECO:0000313" key="6">
    <source>
        <dbReference type="EMBL" id="MBL0419291.1"/>
    </source>
</evidence>
<dbReference type="InterPro" id="IPR033904">
    <property type="entry name" value="Trans_IPPS_HH"/>
</dbReference>
<proteinExistence type="inferred from homology"/>
<keyword evidence="4" id="KW-0125">Carotenoid biosynthesis</keyword>
<dbReference type="PANTHER" id="PTHR31480">
    <property type="entry name" value="BIFUNCTIONAL LYCOPENE CYCLASE/PHYTOENE SYNTHASE"/>
    <property type="match status" value="1"/>
</dbReference>
<dbReference type="InterPro" id="IPR002060">
    <property type="entry name" value="Squ/phyt_synthse"/>
</dbReference>
<evidence type="ECO:0000256" key="1">
    <source>
        <dbReference type="ARBA" id="ARBA00004684"/>
    </source>
</evidence>
<dbReference type="InterPro" id="IPR044843">
    <property type="entry name" value="Trans_IPPS_bact-type"/>
</dbReference>
<comment type="pathway">
    <text evidence="1">Carotenoid biosynthesis; phytoene biosynthesis.</text>
</comment>
<reference evidence="6" key="1">
    <citation type="submission" date="2021-01" db="EMBL/GenBank/DDBJ databases">
        <title>Ramlibacter sp. strain AW1 16S ribosomal RNA gene Genome sequencing and assembly.</title>
        <authorList>
            <person name="Kang M."/>
        </authorList>
    </citation>
    <scope>NUCLEOTIDE SEQUENCE</scope>
    <source>
        <strain evidence="6">AW1</strain>
    </source>
</reference>
<dbReference type="GO" id="GO:0051996">
    <property type="term" value="F:squalene synthase [NAD(P)H] activity"/>
    <property type="evidence" value="ECO:0007669"/>
    <property type="project" value="InterPro"/>
</dbReference>
<comment type="cofactor">
    <cofactor evidence="5">
        <name>ATP</name>
        <dbReference type="ChEBI" id="CHEBI:30616"/>
    </cofactor>
</comment>
<dbReference type="InterPro" id="IPR019845">
    <property type="entry name" value="Squalene/phytoene_synthase_CS"/>
</dbReference>
<dbReference type="GO" id="GO:0004311">
    <property type="term" value="F:geranylgeranyl diphosphate synthase activity"/>
    <property type="evidence" value="ECO:0007669"/>
    <property type="project" value="InterPro"/>
</dbReference>
<keyword evidence="7" id="KW-1185">Reference proteome</keyword>
<dbReference type="EMBL" id="JAEQNA010000001">
    <property type="protein sequence ID" value="MBL0419291.1"/>
    <property type="molecule type" value="Genomic_DNA"/>
</dbReference>
<dbReference type="SUPFAM" id="SSF48576">
    <property type="entry name" value="Terpenoid synthases"/>
    <property type="match status" value="1"/>
</dbReference>
<dbReference type="Proteomes" id="UP000613011">
    <property type="component" value="Unassembled WGS sequence"/>
</dbReference>
<dbReference type="PROSITE" id="PS01044">
    <property type="entry name" value="SQUALEN_PHYTOEN_SYN_1"/>
    <property type="match status" value="1"/>
</dbReference>
<evidence type="ECO:0000256" key="3">
    <source>
        <dbReference type="ARBA" id="ARBA00022679"/>
    </source>
</evidence>
<protein>
    <submittedName>
        <fullName evidence="6">Phytoene/squalene synthase family protein</fullName>
    </submittedName>
</protein>
<evidence type="ECO:0000313" key="7">
    <source>
        <dbReference type="Proteomes" id="UP000613011"/>
    </source>
</evidence>
<keyword evidence="3" id="KW-0808">Transferase</keyword>
<dbReference type="AlphaFoldDB" id="A0A936ZN58"/>
<comment type="caution">
    <text evidence="6">The sequence shown here is derived from an EMBL/GenBank/DDBJ whole genome shotgun (WGS) entry which is preliminary data.</text>
</comment>
<evidence type="ECO:0000256" key="4">
    <source>
        <dbReference type="ARBA" id="ARBA00022746"/>
    </source>
</evidence>
<evidence type="ECO:0000256" key="5">
    <source>
        <dbReference type="ARBA" id="ARBA00053028"/>
    </source>
</evidence>
<dbReference type="InterPro" id="IPR008949">
    <property type="entry name" value="Isoprenoid_synthase_dom_sf"/>
</dbReference>
<evidence type="ECO:0000256" key="2">
    <source>
        <dbReference type="ARBA" id="ARBA00006251"/>
    </source>
</evidence>
<dbReference type="Gene3D" id="1.10.600.10">
    <property type="entry name" value="Farnesyl Diphosphate Synthase"/>
    <property type="match status" value="1"/>
</dbReference>
<comment type="similarity">
    <text evidence="2">Belongs to the phytoene/squalene synthase family.</text>
</comment>
<organism evidence="6 7">
    <name type="scientific">Ramlibacter aurantiacus</name>
    <dbReference type="NCBI Taxonomy" id="2801330"/>
    <lineage>
        <taxon>Bacteria</taxon>
        <taxon>Pseudomonadati</taxon>
        <taxon>Pseudomonadota</taxon>
        <taxon>Betaproteobacteria</taxon>
        <taxon>Burkholderiales</taxon>
        <taxon>Comamonadaceae</taxon>
        <taxon>Ramlibacter</taxon>
    </lineage>
</organism>